<dbReference type="PANTHER" id="PTHR35361">
    <property type="entry name" value="OS08G0443700 PROTEIN"/>
    <property type="match status" value="1"/>
</dbReference>
<feature type="compositionally biased region" description="Basic and acidic residues" evidence="1">
    <location>
        <begin position="108"/>
        <end position="118"/>
    </location>
</feature>
<evidence type="ECO:0008006" key="4">
    <source>
        <dbReference type="Google" id="ProtNLM"/>
    </source>
</evidence>
<feature type="chain" id="PRO_5016787202" description="DUF4005 domain-containing protein" evidence="2">
    <location>
        <begin position="21"/>
        <end position="231"/>
    </location>
</feature>
<sequence>MLVARVHLAMALAALPALLPTPPRSKMLALLPTPHRLLPISPPKASRADAVERWDARKNAIQPPSKPGRADAVERWDARKTRPASPASSVSSQRSTDSIRSSPGRASSSERWDADKKTSRPSSSSSSSSNRPSSRASSCASHWGGGSRASSSAKRWDAHKKPRPPASEELDDGASSTGSNYVELDTPRAQRALYAGPGFLSASPEPSMLPMPSSLMLRVAAGTNRVASCIT</sequence>
<dbReference type="Pfam" id="PF15365">
    <property type="entry name" value="PNRC"/>
    <property type="match status" value="1"/>
</dbReference>
<feature type="compositionally biased region" description="Basic and acidic residues" evidence="1">
    <location>
        <begin position="46"/>
        <end position="58"/>
    </location>
</feature>
<evidence type="ECO:0000256" key="2">
    <source>
        <dbReference type="SAM" id="SignalP"/>
    </source>
</evidence>
<dbReference type="AlphaFoldDB" id="A0A368S1J7"/>
<dbReference type="OrthoDB" id="696425at2759"/>
<dbReference type="InterPro" id="IPR028322">
    <property type="entry name" value="PNRC-like_rgn"/>
</dbReference>
<feature type="compositionally biased region" description="Low complexity" evidence="1">
    <location>
        <begin position="120"/>
        <end position="153"/>
    </location>
</feature>
<protein>
    <recommendedName>
        <fullName evidence="4">DUF4005 domain-containing protein</fullName>
    </recommendedName>
</protein>
<reference evidence="3" key="1">
    <citation type="journal article" date="2012" name="Nat. Biotechnol.">
        <title>Reference genome sequence of the model plant Setaria.</title>
        <authorList>
            <person name="Bennetzen J.L."/>
            <person name="Schmutz J."/>
            <person name="Wang H."/>
            <person name="Percifield R."/>
            <person name="Hawkins J."/>
            <person name="Pontaroli A.C."/>
            <person name="Estep M."/>
            <person name="Feng L."/>
            <person name="Vaughn J.N."/>
            <person name="Grimwood J."/>
            <person name="Jenkins J."/>
            <person name="Barry K."/>
            <person name="Lindquist E."/>
            <person name="Hellsten U."/>
            <person name="Deshpande S."/>
            <person name="Wang X."/>
            <person name="Wu X."/>
            <person name="Mitros T."/>
            <person name="Triplett J."/>
            <person name="Yang X."/>
            <person name="Ye C.Y."/>
            <person name="Mauro-Herrera M."/>
            <person name="Wang L."/>
            <person name="Li P."/>
            <person name="Sharma M."/>
            <person name="Sharma R."/>
            <person name="Ronald P.C."/>
            <person name="Panaud O."/>
            <person name="Kellogg E.A."/>
            <person name="Brutnell T.P."/>
            <person name="Doust A.N."/>
            <person name="Tuskan G.A."/>
            <person name="Rokhsar D."/>
            <person name="Devos K.M."/>
        </authorList>
    </citation>
    <scope>NUCLEOTIDE SEQUENCE [LARGE SCALE GENOMIC DNA]</scope>
    <source>
        <strain evidence="3">Yugu1</strain>
    </source>
</reference>
<dbReference type="PANTHER" id="PTHR35361:SF1">
    <property type="entry name" value="OS08G0443700 PROTEIN"/>
    <property type="match status" value="1"/>
</dbReference>
<dbReference type="EMBL" id="CM003534">
    <property type="protein sequence ID" value="RCV36213.1"/>
    <property type="molecule type" value="Genomic_DNA"/>
</dbReference>
<dbReference type="GO" id="GO:0016071">
    <property type="term" value="P:mRNA metabolic process"/>
    <property type="evidence" value="ECO:0007669"/>
    <property type="project" value="UniProtKB-ARBA"/>
</dbReference>
<gene>
    <name evidence="3" type="ORF">SETIT_7G300100v2</name>
</gene>
<reference evidence="3" key="2">
    <citation type="submission" date="2015-07" db="EMBL/GenBank/DDBJ databases">
        <authorList>
            <person name="Noorani M."/>
        </authorList>
    </citation>
    <scope>NUCLEOTIDE SEQUENCE</scope>
    <source>
        <strain evidence="3">Yugu1</strain>
    </source>
</reference>
<proteinExistence type="predicted"/>
<feature type="region of interest" description="Disordered" evidence="1">
    <location>
        <begin position="35"/>
        <end position="181"/>
    </location>
</feature>
<keyword evidence="2" id="KW-0732">Signal</keyword>
<accession>A0A368S1J7</accession>
<evidence type="ECO:0000313" key="3">
    <source>
        <dbReference type="EMBL" id="RCV36213.1"/>
    </source>
</evidence>
<feature type="signal peptide" evidence="2">
    <location>
        <begin position="1"/>
        <end position="20"/>
    </location>
</feature>
<organism evidence="3">
    <name type="scientific">Setaria italica</name>
    <name type="common">Foxtail millet</name>
    <name type="synonym">Panicum italicum</name>
    <dbReference type="NCBI Taxonomy" id="4555"/>
    <lineage>
        <taxon>Eukaryota</taxon>
        <taxon>Viridiplantae</taxon>
        <taxon>Streptophyta</taxon>
        <taxon>Embryophyta</taxon>
        <taxon>Tracheophyta</taxon>
        <taxon>Spermatophyta</taxon>
        <taxon>Magnoliopsida</taxon>
        <taxon>Liliopsida</taxon>
        <taxon>Poales</taxon>
        <taxon>Poaceae</taxon>
        <taxon>PACMAD clade</taxon>
        <taxon>Panicoideae</taxon>
        <taxon>Panicodae</taxon>
        <taxon>Paniceae</taxon>
        <taxon>Cenchrinae</taxon>
        <taxon>Setaria</taxon>
    </lineage>
</organism>
<name>A0A368S1J7_SETIT</name>
<feature type="compositionally biased region" description="Basic and acidic residues" evidence="1">
    <location>
        <begin position="68"/>
        <end position="80"/>
    </location>
</feature>
<evidence type="ECO:0000256" key="1">
    <source>
        <dbReference type="SAM" id="MobiDB-lite"/>
    </source>
</evidence>
<feature type="compositionally biased region" description="Low complexity" evidence="1">
    <location>
        <begin position="83"/>
        <end position="107"/>
    </location>
</feature>